<evidence type="ECO:0000313" key="12">
    <source>
        <dbReference type="Proteomes" id="UP000214355"/>
    </source>
</evidence>
<feature type="transmembrane region" description="Helical" evidence="9">
    <location>
        <begin position="385"/>
        <end position="403"/>
    </location>
</feature>
<dbReference type="GO" id="GO:0006144">
    <property type="term" value="P:purine nucleobase metabolic process"/>
    <property type="evidence" value="ECO:0007669"/>
    <property type="project" value="UniProtKB-KW"/>
</dbReference>
<proteinExistence type="inferred from homology"/>
<evidence type="ECO:0000256" key="7">
    <source>
        <dbReference type="ARBA" id="ARBA00022989"/>
    </source>
</evidence>
<dbReference type="AlphaFoldDB" id="A0A1H2LDJ5"/>
<keyword evidence="6 9" id="KW-0812">Transmembrane</keyword>
<gene>
    <name evidence="11" type="ORF">SAMN04489737_0623</name>
</gene>
<dbReference type="InterPro" id="IPR017588">
    <property type="entry name" value="UacT-like"/>
</dbReference>
<sequence>MTLVNQNNSVNAIPKAPKLVLLSLQHLLAFYAGAVIVPLLIASSLKLDPATTIHLINADLFTCGIATLIQSVGVTNKVGVRLPIIQGVTTTAVAPIIAIGLAATDGAGGEASLPVIYGSIIVAGLFTFFAAPYFAKLLRFFPHHVTGTVLLVMGTSLLAVSANDFVNYADGVPSVRDLAYGFGTLFAIVLVQRFFRGFLGTISVLIGLVGGTTIALLLNHIQPEKIDAVVNAPALGVTTPFYFGWPVFSFTAIISMLIVMLITMVETTGDVFATGEIVGKRITSADVAAAIRADGVSTTLGGVLNSFPYTMFAQNVGLVRLTGIKSRWVAAGAGVLMIFVGLLPKVGALVASIPSPVLGGASLALFANVAWVGLQTIAKSNLADYRIATIVTTSLGLAMLVTFRPEIAQVFPNWAQVFFSSGMSIGSITAILLNLVFFHMTCHTAKTTDDVVAGVTLENVNNMSQEEFVDTFRSLFNTHVWPLETAWQARPFNTSEELRNALLMAVVQADEAKRQELIADYPNMFALLTSDEADGLSRDIGSLALGSASEQQLAELSAIAEEYGNKFDLPYVAFLSTEDSMEMILADARRRLGNEQQVEQVVALSQILRITTDRLDILMRSANNRAHEFQG</sequence>
<evidence type="ECO:0000256" key="1">
    <source>
        <dbReference type="ARBA" id="ARBA00004651"/>
    </source>
</evidence>
<dbReference type="InterPro" id="IPR018020">
    <property type="entry name" value="OHCU_decarboxylase"/>
</dbReference>
<dbReference type="PANTHER" id="PTHR42810:SF4">
    <property type="entry name" value="URIC ACID TRANSPORTER UACT"/>
    <property type="match status" value="1"/>
</dbReference>
<keyword evidence="7 9" id="KW-1133">Transmembrane helix</keyword>
<dbReference type="NCBIfam" id="TIGR00801">
    <property type="entry name" value="ncs2"/>
    <property type="match status" value="1"/>
</dbReference>
<dbReference type="NCBIfam" id="TIGR03173">
    <property type="entry name" value="pbuX"/>
    <property type="match status" value="1"/>
</dbReference>
<dbReference type="STRING" id="131112.SAMN04489737_0623"/>
<dbReference type="InterPro" id="IPR036778">
    <property type="entry name" value="OHCU_decarboxylase_sf"/>
</dbReference>
<organism evidence="11 12">
    <name type="scientific">Arcanobacterium phocae</name>
    <dbReference type="NCBI Taxonomy" id="131112"/>
    <lineage>
        <taxon>Bacteria</taxon>
        <taxon>Bacillati</taxon>
        <taxon>Actinomycetota</taxon>
        <taxon>Actinomycetes</taxon>
        <taxon>Actinomycetales</taxon>
        <taxon>Actinomycetaceae</taxon>
        <taxon>Arcanobacterium</taxon>
    </lineage>
</organism>
<evidence type="ECO:0000313" key="11">
    <source>
        <dbReference type="EMBL" id="SDU78805.1"/>
    </source>
</evidence>
<evidence type="ECO:0000256" key="9">
    <source>
        <dbReference type="SAM" id="Phobius"/>
    </source>
</evidence>
<dbReference type="OrthoDB" id="9805749at2"/>
<dbReference type="Proteomes" id="UP000214355">
    <property type="component" value="Chromosome I"/>
</dbReference>
<feature type="domain" description="Oxo-4-hydroxy-4-carboxy-5-ureidoimidazoline decarboxylase" evidence="10">
    <location>
        <begin position="461"/>
        <end position="616"/>
    </location>
</feature>
<dbReference type="PANTHER" id="PTHR42810">
    <property type="entry name" value="PURINE PERMEASE C1399.01C-RELATED"/>
    <property type="match status" value="1"/>
</dbReference>
<feature type="transmembrane region" description="Helical" evidence="9">
    <location>
        <begin position="84"/>
        <end position="103"/>
    </location>
</feature>
<reference evidence="12" key="1">
    <citation type="submission" date="2016-10" db="EMBL/GenBank/DDBJ databases">
        <authorList>
            <person name="Varghese N."/>
            <person name="Submissions S."/>
        </authorList>
    </citation>
    <scope>NUCLEOTIDE SEQUENCE [LARGE SCALE GENOMIC DNA]</scope>
    <source>
        <strain evidence="12">DSM 10002</strain>
    </source>
</reference>
<evidence type="ECO:0000256" key="5">
    <source>
        <dbReference type="ARBA" id="ARBA00022631"/>
    </source>
</evidence>
<evidence type="ECO:0000259" key="10">
    <source>
        <dbReference type="Pfam" id="PF09349"/>
    </source>
</evidence>
<dbReference type="SUPFAM" id="SSF158694">
    <property type="entry name" value="UraD-Like"/>
    <property type="match status" value="1"/>
</dbReference>
<evidence type="ECO:0000256" key="6">
    <source>
        <dbReference type="ARBA" id="ARBA00022692"/>
    </source>
</evidence>
<feature type="transmembrane region" description="Helical" evidence="9">
    <location>
        <begin position="202"/>
        <end position="221"/>
    </location>
</feature>
<evidence type="ECO:0000256" key="3">
    <source>
        <dbReference type="ARBA" id="ARBA00022448"/>
    </source>
</evidence>
<evidence type="ECO:0000256" key="4">
    <source>
        <dbReference type="ARBA" id="ARBA00022475"/>
    </source>
</evidence>
<keyword evidence="3" id="KW-0813">Transport</keyword>
<feature type="transmembrane region" description="Helical" evidence="9">
    <location>
        <begin position="241"/>
        <end position="262"/>
    </location>
</feature>
<dbReference type="EMBL" id="LT629804">
    <property type="protein sequence ID" value="SDU78805.1"/>
    <property type="molecule type" value="Genomic_DNA"/>
</dbReference>
<feature type="transmembrane region" description="Helical" evidence="9">
    <location>
        <begin position="178"/>
        <end position="195"/>
    </location>
</feature>
<dbReference type="InterPro" id="IPR006043">
    <property type="entry name" value="NCS2"/>
</dbReference>
<feature type="transmembrane region" description="Helical" evidence="9">
    <location>
        <begin position="357"/>
        <end position="378"/>
    </location>
</feature>
<feature type="transmembrane region" description="Helical" evidence="9">
    <location>
        <begin position="20"/>
        <end position="41"/>
    </location>
</feature>
<comment type="similarity">
    <text evidence="2">Belongs to the nucleobase:cation symporter-2 (NCS2) (TC 2.A.40) family.</text>
</comment>
<comment type="subcellular location">
    <subcellularLocation>
        <location evidence="1">Cell membrane</location>
        <topology evidence="1">Multi-pass membrane protein</topology>
    </subcellularLocation>
</comment>
<dbReference type="GO" id="GO:0005886">
    <property type="term" value="C:plasma membrane"/>
    <property type="evidence" value="ECO:0007669"/>
    <property type="project" value="UniProtKB-SubCell"/>
</dbReference>
<feature type="transmembrane region" description="Helical" evidence="9">
    <location>
        <begin position="53"/>
        <end position="72"/>
    </location>
</feature>
<keyword evidence="8 9" id="KW-0472">Membrane</keyword>
<feature type="transmembrane region" description="Helical" evidence="9">
    <location>
        <begin position="115"/>
        <end position="135"/>
    </location>
</feature>
<feature type="transmembrane region" description="Helical" evidence="9">
    <location>
        <begin position="328"/>
        <end position="351"/>
    </location>
</feature>
<name>A0A1H2LDJ5_9ACTO</name>
<dbReference type="Pfam" id="PF00860">
    <property type="entry name" value="Xan_ur_permease"/>
    <property type="match status" value="1"/>
</dbReference>
<dbReference type="PROSITE" id="PS01116">
    <property type="entry name" value="XANTH_URACIL_PERMASE"/>
    <property type="match status" value="1"/>
</dbReference>
<dbReference type="Gene3D" id="1.10.3330.10">
    <property type="entry name" value="Oxo-4-hydroxy-4-carboxy-5-ureidoimidazoline decarboxylase"/>
    <property type="match status" value="1"/>
</dbReference>
<keyword evidence="4" id="KW-1003">Cell membrane</keyword>
<keyword evidence="12" id="KW-1185">Reference proteome</keyword>
<protein>
    <submittedName>
        <fullName evidence="11">Xanthine permease</fullName>
    </submittedName>
</protein>
<evidence type="ECO:0000256" key="8">
    <source>
        <dbReference type="ARBA" id="ARBA00023136"/>
    </source>
</evidence>
<evidence type="ECO:0000256" key="2">
    <source>
        <dbReference type="ARBA" id="ARBA00008821"/>
    </source>
</evidence>
<dbReference type="GO" id="GO:0042907">
    <property type="term" value="F:xanthine transmembrane transporter activity"/>
    <property type="evidence" value="ECO:0007669"/>
    <property type="project" value="TreeGrafter"/>
</dbReference>
<dbReference type="Pfam" id="PF09349">
    <property type="entry name" value="OHCU_decarbox"/>
    <property type="match status" value="1"/>
</dbReference>
<dbReference type="RefSeq" id="WP_091279794.1">
    <property type="nucleotide sequence ID" value="NZ_JABAPH010000009.1"/>
</dbReference>
<keyword evidence="5" id="KW-0659">Purine metabolism</keyword>
<dbReference type="InterPro" id="IPR006042">
    <property type="entry name" value="Xan_ur_permease"/>
</dbReference>
<dbReference type="NCBIfam" id="NF037981">
    <property type="entry name" value="NCS2_1"/>
    <property type="match status" value="1"/>
</dbReference>
<feature type="transmembrane region" description="Helical" evidence="9">
    <location>
        <begin position="415"/>
        <end position="438"/>
    </location>
</feature>
<feature type="transmembrane region" description="Helical" evidence="9">
    <location>
        <begin position="147"/>
        <end position="166"/>
    </location>
</feature>
<accession>A0A1H2LDJ5</accession>